<evidence type="ECO:0000256" key="1">
    <source>
        <dbReference type="ARBA" id="ARBA00010518"/>
    </source>
</evidence>
<dbReference type="Gene3D" id="3.40.50.40">
    <property type="match status" value="1"/>
</dbReference>
<dbReference type="Proteomes" id="UP000314223">
    <property type="component" value="Unassembled WGS sequence"/>
</dbReference>
<evidence type="ECO:0000259" key="6">
    <source>
        <dbReference type="Pfam" id="PF00710"/>
    </source>
</evidence>
<sequence length="333" mass="33992">MPETSLHTAPHLLLAALGGTIASTANAAGGVAPALSGAEIAAAAGLDQVWPDLQADFTQVAQVSSANVTLEMLFDVVELARSSAADGIVLTQGTDTLEESAFGLWLLNDSSTHIAVTGAMRNPTLPGADGPANVRAAALTALSDQVRNLPASLVFNDEVHDPRFATKSHTTSTAAFSSGPILGAIGWLSEDDLHLPHAPQPPKSPFAGLPRPSQLSKVALAEVGMGEPEETLDLIDGSGFAGAVISGVGGGHVPEDLMPAVARLAERMPVVLASRTGSGASLHRTYGYPGGEIGLLEAGLVPAGILDARKARIVLNLALSFGLDPAEVFGQFN</sequence>
<dbReference type="SUPFAM" id="SSF53774">
    <property type="entry name" value="Glutaminase/Asparaginase"/>
    <property type="match status" value="1"/>
</dbReference>
<dbReference type="EMBL" id="VDMQ01000007">
    <property type="protein sequence ID" value="TNM54128.1"/>
    <property type="molecule type" value="Genomic_DNA"/>
</dbReference>
<gene>
    <name evidence="8" type="ORF">FHQ09_12745</name>
</gene>
<dbReference type="PRINTS" id="PR00139">
    <property type="entry name" value="ASNGLNASE"/>
</dbReference>
<organism evidence="8 9">
    <name type="scientific">Brevibacterium sediminis</name>
    <dbReference type="NCBI Taxonomy" id="1857024"/>
    <lineage>
        <taxon>Bacteria</taxon>
        <taxon>Bacillati</taxon>
        <taxon>Actinomycetota</taxon>
        <taxon>Actinomycetes</taxon>
        <taxon>Micrococcales</taxon>
        <taxon>Brevibacteriaceae</taxon>
        <taxon>Brevibacterium</taxon>
    </lineage>
</organism>
<evidence type="ECO:0000313" key="9">
    <source>
        <dbReference type="Proteomes" id="UP000314223"/>
    </source>
</evidence>
<evidence type="ECO:0000256" key="4">
    <source>
        <dbReference type="PIRSR" id="PIRSR001220-2"/>
    </source>
</evidence>
<dbReference type="InterPro" id="IPR037152">
    <property type="entry name" value="L-asparaginase_N_sf"/>
</dbReference>
<dbReference type="Gene3D" id="3.40.50.1170">
    <property type="entry name" value="L-asparaginase, N-terminal domain"/>
    <property type="match status" value="1"/>
</dbReference>
<dbReference type="SMART" id="SM00870">
    <property type="entry name" value="Asparaginase"/>
    <property type="match status" value="1"/>
</dbReference>
<dbReference type="RefSeq" id="WP_139469118.1">
    <property type="nucleotide sequence ID" value="NZ_VDMQ01000007.1"/>
</dbReference>
<dbReference type="InterPro" id="IPR027473">
    <property type="entry name" value="L-asparaginase_C"/>
</dbReference>
<evidence type="ECO:0000313" key="8">
    <source>
        <dbReference type="EMBL" id="TNM54128.1"/>
    </source>
</evidence>
<dbReference type="GO" id="GO:0006528">
    <property type="term" value="P:asparagine metabolic process"/>
    <property type="evidence" value="ECO:0007669"/>
    <property type="project" value="InterPro"/>
</dbReference>
<protein>
    <submittedName>
        <fullName evidence="8">Asparaginase</fullName>
    </submittedName>
</protein>
<feature type="binding site" evidence="4">
    <location>
        <position position="65"/>
    </location>
    <ligand>
        <name>substrate</name>
    </ligand>
</feature>
<name>A0A5C4X151_9MICO</name>
<evidence type="ECO:0000256" key="2">
    <source>
        <dbReference type="ARBA" id="ARBA00022801"/>
    </source>
</evidence>
<dbReference type="PIRSF" id="PIRSF001220">
    <property type="entry name" value="L-ASNase_gatD"/>
    <property type="match status" value="1"/>
</dbReference>
<evidence type="ECO:0000256" key="3">
    <source>
        <dbReference type="PIRSR" id="PIRSR001220-1"/>
    </source>
</evidence>
<dbReference type="InterPro" id="IPR040919">
    <property type="entry name" value="Asparaginase_C"/>
</dbReference>
<dbReference type="GO" id="GO:0004067">
    <property type="term" value="F:asparaginase activity"/>
    <property type="evidence" value="ECO:0007669"/>
    <property type="project" value="UniProtKB-UniRule"/>
</dbReference>
<dbReference type="PANTHER" id="PTHR11707">
    <property type="entry name" value="L-ASPARAGINASE"/>
    <property type="match status" value="1"/>
</dbReference>
<keyword evidence="2" id="KW-0378">Hydrolase</keyword>
<proteinExistence type="inferred from homology"/>
<dbReference type="InterPro" id="IPR027474">
    <property type="entry name" value="L-asparaginase_N"/>
</dbReference>
<feature type="domain" description="Asparaginase/glutaminase C-terminal" evidence="7">
    <location>
        <begin position="217"/>
        <end position="328"/>
    </location>
</feature>
<dbReference type="AlphaFoldDB" id="A0A5C4X151"/>
<dbReference type="Pfam" id="PF00710">
    <property type="entry name" value="Asparaginase"/>
    <property type="match status" value="1"/>
</dbReference>
<feature type="chain" id="PRO_5023070707" evidence="5">
    <location>
        <begin position="28"/>
        <end position="333"/>
    </location>
</feature>
<dbReference type="Pfam" id="PF17763">
    <property type="entry name" value="Asparaginase_C"/>
    <property type="match status" value="1"/>
</dbReference>
<dbReference type="PIRSF" id="PIRSF500176">
    <property type="entry name" value="L_ASNase"/>
    <property type="match status" value="1"/>
</dbReference>
<feature type="signal peptide" evidence="5">
    <location>
        <begin position="1"/>
        <end position="27"/>
    </location>
</feature>
<dbReference type="PROSITE" id="PS51732">
    <property type="entry name" value="ASN_GLN_ASE_3"/>
    <property type="match status" value="1"/>
</dbReference>
<dbReference type="InterPro" id="IPR036152">
    <property type="entry name" value="Asp/glu_Ase-like_sf"/>
</dbReference>
<accession>A0A5C4X151</accession>
<evidence type="ECO:0000259" key="7">
    <source>
        <dbReference type="Pfam" id="PF17763"/>
    </source>
</evidence>
<keyword evidence="5" id="KW-0732">Signal</keyword>
<dbReference type="PANTHER" id="PTHR11707:SF28">
    <property type="entry name" value="60 KDA LYSOPHOSPHOLIPASE"/>
    <property type="match status" value="1"/>
</dbReference>
<feature type="domain" description="L-asparaginase N-terminal" evidence="6">
    <location>
        <begin position="12"/>
        <end position="195"/>
    </location>
</feature>
<feature type="binding site" evidence="4">
    <location>
        <begin position="94"/>
        <end position="95"/>
    </location>
    <ligand>
        <name>substrate</name>
    </ligand>
</feature>
<comment type="similarity">
    <text evidence="1">Belongs to the asparaginase 1 family.</text>
</comment>
<dbReference type="InterPro" id="IPR006034">
    <property type="entry name" value="Asparaginase/glutaminase-like"/>
</dbReference>
<evidence type="ECO:0000256" key="5">
    <source>
        <dbReference type="SAM" id="SignalP"/>
    </source>
</evidence>
<comment type="caution">
    <text evidence="8">The sequence shown here is derived from an EMBL/GenBank/DDBJ whole genome shotgun (WGS) entry which is preliminary data.</text>
</comment>
<reference evidence="8 9" key="1">
    <citation type="submission" date="2019-06" db="EMBL/GenBank/DDBJ databases">
        <authorList>
            <person name="Mardanova A.M."/>
            <person name="Pudova D.S."/>
            <person name="Shagimardanova E.I."/>
            <person name="Gogoleva N.E."/>
            <person name="Lutfullin M.T."/>
            <person name="Hadieva G.F."/>
            <person name="Sharipova M.R."/>
        </authorList>
    </citation>
    <scope>NUCLEOTIDE SEQUENCE [LARGE SCALE GENOMIC DNA]</scope>
    <source>
        <strain evidence="8 9">MG-1</strain>
    </source>
</reference>
<dbReference type="CDD" id="cd08964">
    <property type="entry name" value="L-asparaginase_II"/>
    <property type="match status" value="1"/>
</dbReference>
<dbReference type="InterPro" id="IPR004550">
    <property type="entry name" value="AsnASE_II"/>
</dbReference>
<feature type="active site" description="O-isoaspartyl threonine intermediate" evidence="3">
    <location>
        <position position="20"/>
    </location>
</feature>